<sequence>MGHVWVDLWVVATVVADEDSGVLKQVVATVVAKGRWWWSLVAVVVANGIEPSFCNAAFKSALPLMTGSLCTPSAATRMKDRGRPKKTWLKNIRNDLFLLDLNENLSLNETQWRKRIHVANPTLRLYAQQQFTIRDNTCQNLQNFVKPHYGAVWLQVGYNSRFDVIGEHTGSGHNHNIMVPFGGDHLIQRAPSHNRLSCSAIWRRNCRSGGVELKLVDTFCLLVRRLQIRWRRVEACGRLLSACTKVADPVALCSSLCTELFAALYRQIVVHYLHDLRRSFDLLKLWSKFRSKWSSVHPKFRQPPGVSPV</sequence>
<dbReference type="AlphaFoldDB" id="A0AAV7HJW3"/>
<name>A0AAV7HJW3_DENCH</name>
<protein>
    <submittedName>
        <fullName evidence="1">Uncharacterized protein</fullName>
    </submittedName>
</protein>
<dbReference type="Proteomes" id="UP000775213">
    <property type="component" value="Unassembled WGS sequence"/>
</dbReference>
<proteinExistence type="predicted"/>
<evidence type="ECO:0000313" key="1">
    <source>
        <dbReference type="EMBL" id="KAH0467733.1"/>
    </source>
</evidence>
<keyword evidence="2" id="KW-1185">Reference proteome</keyword>
<dbReference type="EMBL" id="JAGFBR010000004">
    <property type="protein sequence ID" value="KAH0467733.1"/>
    <property type="molecule type" value="Genomic_DNA"/>
</dbReference>
<evidence type="ECO:0000313" key="2">
    <source>
        <dbReference type="Proteomes" id="UP000775213"/>
    </source>
</evidence>
<comment type="caution">
    <text evidence="1">The sequence shown here is derived from an EMBL/GenBank/DDBJ whole genome shotgun (WGS) entry which is preliminary data.</text>
</comment>
<reference evidence="1 2" key="1">
    <citation type="journal article" date="2021" name="Hortic Res">
        <title>Chromosome-scale assembly of the Dendrobium chrysotoxum genome enhances the understanding of orchid evolution.</title>
        <authorList>
            <person name="Zhang Y."/>
            <person name="Zhang G.Q."/>
            <person name="Zhang D."/>
            <person name="Liu X.D."/>
            <person name="Xu X.Y."/>
            <person name="Sun W.H."/>
            <person name="Yu X."/>
            <person name="Zhu X."/>
            <person name="Wang Z.W."/>
            <person name="Zhao X."/>
            <person name="Zhong W.Y."/>
            <person name="Chen H."/>
            <person name="Yin W.L."/>
            <person name="Huang T."/>
            <person name="Niu S.C."/>
            <person name="Liu Z.J."/>
        </authorList>
    </citation>
    <scope>NUCLEOTIDE SEQUENCE [LARGE SCALE GENOMIC DNA]</scope>
    <source>
        <strain evidence="1">Lindl</strain>
    </source>
</reference>
<gene>
    <name evidence="1" type="ORF">IEQ34_002766</name>
</gene>
<accession>A0AAV7HJW3</accession>
<organism evidence="1 2">
    <name type="scientific">Dendrobium chrysotoxum</name>
    <name type="common">Orchid</name>
    <dbReference type="NCBI Taxonomy" id="161865"/>
    <lineage>
        <taxon>Eukaryota</taxon>
        <taxon>Viridiplantae</taxon>
        <taxon>Streptophyta</taxon>
        <taxon>Embryophyta</taxon>
        <taxon>Tracheophyta</taxon>
        <taxon>Spermatophyta</taxon>
        <taxon>Magnoliopsida</taxon>
        <taxon>Liliopsida</taxon>
        <taxon>Asparagales</taxon>
        <taxon>Orchidaceae</taxon>
        <taxon>Epidendroideae</taxon>
        <taxon>Malaxideae</taxon>
        <taxon>Dendrobiinae</taxon>
        <taxon>Dendrobium</taxon>
    </lineage>
</organism>